<keyword evidence="5" id="KW-1185">Reference proteome</keyword>
<dbReference type="EMBL" id="BMPQ01000031">
    <property type="protein sequence ID" value="GGL04892.1"/>
    <property type="molecule type" value="Genomic_DNA"/>
</dbReference>
<dbReference type="GO" id="GO:0003677">
    <property type="term" value="F:DNA binding"/>
    <property type="evidence" value="ECO:0007669"/>
    <property type="project" value="UniProtKB-KW"/>
</dbReference>
<gene>
    <name evidence="4" type="ORF">GCM10010094_77120</name>
</gene>
<evidence type="ECO:0000259" key="3">
    <source>
        <dbReference type="Pfam" id="PF07282"/>
    </source>
</evidence>
<evidence type="ECO:0000313" key="5">
    <source>
        <dbReference type="Proteomes" id="UP000637788"/>
    </source>
</evidence>
<proteinExistence type="predicted"/>
<evidence type="ECO:0000313" key="4">
    <source>
        <dbReference type="EMBL" id="GGL04892.1"/>
    </source>
</evidence>
<feature type="domain" description="Cas12f1-like TNB" evidence="3">
    <location>
        <begin position="468"/>
        <end position="537"/>
    </location>
</feature>
<feature type="compositionally biased region" description="Basic and acidic residues" evidence="2">
    <location>
        <begin position="718"/>
        <end position="727"/>
    </location>
</feature>
<sequence>MRVFVRGSLVRPIGCRDVPGPGLFEAVRQGVAGVGRLMATAPCTAFGGVVEGSGERVGQAVLYERVGFLAELSRELTSALVASRWDEASLEVLAAGVDEHGEKLPSKGWMALRRLGWAKAAAPAAGAYVSDRVRRAAEEYAARTLRLALHRRTLLAAVLATWPADPHRRTGAEWAALRALLPPGVSGAEIRNRTRQVRAYLAEHGKLPAGLYELEEPPEIAGQVLLAAMDRQQVTLQRMDAGLARLRVKLPLCPAPASGRDWAWHVLDLRLPATVGPEAVLHTPTLRPTAGGRIAVDLPHSRPLSAVPAAGHTVAVGFDWGINTLLTGTVGRLTGQAKAARVVTDGRPLLFDATAISAKLHRLRGHREHLAARRDHYRALADGLGAPHLAWDELLSKAAVLEVEHERVCARIRRLNQALAWSAARWAVDQTLALGASVIYLEDLATLEARGKRQGNARLSGQVRGSVVEAVRHLAAKAGIAVVTVPARGTSARCPGCLGPLGHHPAPDRLSERGWAWAHCPGCHLSLDRDQAAARRIVSRGLLAQAHTATERATGARTIRTTVEGTVTCVRRPRKTTRRLRRVRQQGAASPQSAGPKATPANPGPLRPGPPRTAGRRLPAVCPTCVRPPPPPPPGRSSVRRGMTPRHQQHSGRCQVMEYPPLTTGRSLLRRGWGGSPAEPVGGAAAPPGGPASTTCTPPRSTPSPRGSDPTMAAHGHAAPEKPELLRHTQSSRDAMRSASCATGRTI</sequence>
<evidence type="ECO:0000256" key="1">
    <source>
        <dbReference type="ARBA" id="ARBA00023125"/>
    </source>
</evidence>
<feature type="region of interest" description="Disordered" evidence="2">
    <location>
        <begin position="571"/>
        <end position="654"/>
    </location>
</feature>
<organism evidence="4 5">
    <name type="scientific">Streptomyces flaveus</name>
    <dbReference type="NCBI Taxonomy" id="66370"/>
    <lineage>
        <taxon>Bacteria</taxon>
        <taxon>Bacillati</taxon>
        <taxon>Actinomycetota</taxon>
        <taxon>Actinomycetes</taxon>
        <taxon>Kitasatosporales</taxon>
        <taxon>Streptomycetaceae</taxon>
        <taxon>Streptomyces</taxon>
        <taxon>Streptomyces aurantiacus group</taxon>
    </lineage>
</organism>
<feature type="compositionally biased region" description="Low complexity" evidence="2">
    <location>
        <begin position="670"/>
        <end position="711"/>
    </location>
</feature>
<dbReference type="Proteomes" id="UP000637788">
    <property type="component" value="Unassembled WGS sequence"/>
</dbReference>
<feature type="region of interest" description="Disordered" evidence="2">
    <location>
        <begin position="670"/>
        <end position="747"/>
    </location>
</feature>
<feature type="compositionally biased region" description="Basic residues" evidence="2">
    <location>
        <begin position="571"/>
        <end position="584"/>
    </location>
</feature>
<dbReference type="Pfam" id="PF07282">
    <property type="entry name" value="Cas12f1-like_TNB"/>
    <property type="match status" value="1"/>
</dbReference>
<accession>A0A917REX3</accession>
<reference evidence="4" key="2">
    <citation type="submission" date="2020-09" db="EMBL/GenBank/DDBJ databases">
        <authorList>
            <person name="Sun Q."/>
            <person name="Ohkuma M."/>
        </authorList>
    </citation>
    <scope>NUCLEOTIDE SEQUENCE</scope>
    <source>
        <strain evidence="4">JCM 3035</strain>
    </source>
</reference>
<comment type="caution">
    <text evidence="4">The sequence shown here is derived from an EMBL/GenBank/DDBJ whole genome shotgun (WGS) entry which is preliminary data.</text>
</comment>
<dbReference type="AlphaFoldDB" id="A0A917REX3"/>
<reference evidence="4" key="1">
    <citation type="journal article" date="2014" name="Int. J. Syst. Evol. Microbiol.">
        <title>Complete genome sequence of Corynebacterium casei LMG S-19264T (=DSM 44701T), isolated from a smear-ripened cheese.</title>
        <authorList>
            <consortium name="US DOE Joint Genome Institute (JGI-PGF)"/>
            <person name="Walter F."/>
            <person name="Albersmeier A."/>
            <person name="Kalinowski J."/>
            <person name="Ruckert C."/>
        </authorList>
    </citation>
    <scope>NUCLEOTIDE SEQUENCE</scope>
    <source>
        <strain evidence="4">JCM 3035</strain>
    </source>
</reference>
<feature type="compositionally biased region" description="Pro residues" evidence="2">
    <location>
        <begin position="626"/>
        <end position="635"/>
    </location>
</feature>
<dbReference type="InterPro" id="IPR010095">
    <property type="entry name" value="Cas12f1-like_TNB"/>
</dbReference>
<protein>
    <recommendedName>
        <fullName evidence="3">Cas12f1-like TNB domain-containing protein</fullName>
    </recommendedName>
</protein>
<evidence type="ECO:0000256" key="2">
    <source>
        <dbReference type="SAM" id="MobiDB-lite"/>
    </source>
</evidence>
<keyword evidence="1" id="KW-0238">DNA-binding</keyword>
<feature type="compositionally biased region" description="Pro residues" evidence="2">
    <location>
        <begin position="602"/>
        <end position="611"/>
    </location>
</feature>
<name>A0A917REX3_9ACTN</name>